<dbReference type="GO" id="GO:0006364">
    <property type="term" value="P:rRNA processing"/>
    <property type="evidence" value="ECO:0007669"/>
    <property type="project" value="UniProtKB-KW"/>
</dbReference>
<dbReference type="Pfam" id="PF24779">
    <property type="entry name" value="UTP23_sensor"/>
    <property type="match status" value="1"/>
</dbReference>
<gene>
    <name evidence="10" type="ORF">CANARDRAFT_28305</name>
</gene>
<sequence>MKQKRAKAYRKQMHVYTQTFKFKTPIQTIADSEIILHAEKTSFDLFKGVDRTIQMESKMMITQCCINHLYETKNQPAIEIAKRMEKRRCGHKDTLSSRDCIKSIVSINGENKHRYCIVTQDEDLRRDLRKIPGVPLVYMNRSVMIMEPLSNASAKVVQMVEARKLTGGLNDPKYAGRLHVDEQQSLPGTSEKENETNNDQTKSKKRKGPKGPNPLSMKKKQTEKESQDSKNEQSSEPAKKKRRRSHKKSTDQGEQSESNGGGDLETGNEDENQSS</sequence>
<evidence type="ECO:0000259" key="9">
    <source>
        <dbReference type="Pfam" id="PF24779"/>
    </source>
</evidence>
<dbReference type="CDD" id="cd09865">
    <property type="entry name" value="PIN_ScUtp23p-like"/>
    <property type="match status" value="1"/>
</dbReference>
<comment type="similarity">
    <text evidence="6">Belongs to the UTP23/FCF1 family. UTP23 subfamily.</text>
</comment>
<dbReference type="FunFam" id="3.40.50.1010:FF:000006">
    <property type="entry name" value="rRNA-processing protein UTP23 homolog"/>
    <property type="match status" value="1"/>
</dbReference>
<dbReference type="InterPro" id="IPR006984">
    <property type="entry name" value="Fcf1/UTP23"/>
</dbReference>
<dbReference type="GO" id="GO:0032040">
    <property type="term" value="C:small-subunit processome"/>
    <property type="evidence" value="ECO:0007669"/>
    <property type="project" value="InterPro"/>
</dbReference>
<evidence type="ECO:0000256" key="5">
    <source>
        <dbReference type="ARBA" id="ARBA00037300"/>
    </source>
</evidence>
<dbReference type="Gene3D" id="3.40.50.1010">
    <property type="entry name" value="5'-nuclease"/>
    <property type="match status" value="1"/>
</dbReference>
<dbReference type="AlphaFoldDB" id="A0A1E4T1A5"/>
<feature type="compositionally biased region" description="Basic and acidic residues" evidence="8">
    <location>
        <begin position="220"/>
        <end position="233"/>
    </location>
</feature>
<comment type="subcellular location">
    <subcellularLocation>
        <location evidence="1">Nucleus</location>
        <location evidence="1">Nucleolus</location>
    </subcellularLocation>
</comment>
<dbReference type="Proteomes" id="UP000094801">
    <property type="component" value="Unassembled WGS sequence"/>
</dbReference>
<keyword evidence="4" id="KW-0539">Nucleus</keyword>
<evidence type="ECO:0000256" key="4">
    <source>
        <dbReference type="ARBA" id="ARBA00023242"/>
    </source>
</evidence>
<dbReference type="Pfam" id="PF04900">
    <property type="entry name" value="Fcf1"/>
    <property type="match status" value="1"/>
</dbReference>
<evidence type="ECO:0000313" key="10">
    <source>
        <dbReference type="EMBL" id="ODV85514.1"/>
    </source>
</evidence>
<dbReference type="EMBL" id="KV453852">
    <property type="protein sequence ID" value="ODV85514.1"/>
    <property type="molecule type" value="Genomic_DNA"/>
</dbReference>
<evidence type="ECO:0000256" key="1">
    <source>
        <dbReference type="ARBA" id="ARBA00004604"/>
    </source>
</evidence>
<dbReference type="OrthoDB" id="25675at2759"/>
<evidence type="ECO:0000256" key="7">
    <source>
        <dbReference type="ARBA" id="ARBA00076388"/>
    </source>
</evidence>
<dbReference type="SUPFAM" id="SSF88723">
    <property type="entry name" value="PIN domain-like"/>
    <property type="match status" value="1"/>
</dbReference>
<protein>
    <recommendedName>
        <fullName evidence="7">U three protein 23</fullName>
    </recommendedName>
</protein>
<dbReference type="PANTHER" id="PTHR12416">
    <property type="entry name" value="RRNA-PROCESSING PROTEIN UTP23 HOMOLOG"/>
    <property type="match status" value="1"/>
</dbReference>
<keyword evidence="2" id="KW-0690">Ribosome biogenesis</keyword>
<evidence type="ECO:0000256" key="3">
    <source>
        <dbReference type="ARBA" id="ARBA00022552"/>
    </source>
</evidence>
<feature type="domain" description="UTP23 sensor motif region" evidence="9">
    <location>
        <begin position="204"/>
        <end position="221"/>
    </location>
</feature>
<reference evidence="11" key="1">
    <citation type="submission" date="2016-04" db="EMBL/GenBank/DDBJ databases">
        <title>Comparative genomics of biotechnologically important yeasts.</title>
        <authorList>
            <consortium name="DOE Joint Genome Institute"/>
            <person name="Riley R."/>
            <person name="Haridas S."/>
            <person name="Wolfe K.H."/>
            <person name="Lopes M.R."/>
            <person name="Hittinger C.T."/>
            <person name="Goker M."/>
            <person name="Salamov A."/>
            <person name="Wisecaver J."/>
            <person name="Long T.M."/>
            <person name="Aerts A.L."/>
            <person name="Barry K."/>
            <person name="Choi C."/>
            <person name="Clum A."/>
            <person name="Coughlan A.Y."/>
            <person name="Deshpande S."/>
            <person name="Douglass A.P."/>
            <person name="Hanson S.J."/>
            <person name="Klenk H.-P."/>
            <person name="Labutti K."/>
            <person name="Lapidus A."/>
            <person name="Lindquist E."/>
            <person name="Lipzen A."/>
            <person name="Meier-Kolthoff J.P."/>
            <person name="Ohm R.A."/>
            <person name="Otillar R.P."/>
            <person name="Pangilinan J."/>
            <person name="Peng Y."/>
            <person name="Rokas A."/>
            <person name="Rosa C.A."/>
            <person name="Scheuner C."/>
            <person name="Sibirny A.A."/>
            <person name="Slot J.C."/>
            <person name="Stielow J.B."/>
            <person name="Sun H."/>
            <person name="Kurtzman C.P."/>
            <person name="Blackwell M."/>
            <person name="Grigoriev I.V."/>
            <person name="Jeffries T.W."/>
        </authorList>
    </citation>
    <scope>NUCLEOTIDE SEQUENCE [LARGE SCALE GENOMIC DNA]</scope>
    <source>
        <strain evidence="11">NRRL YB-2248</strain>
    </source>
</reference>
<comment type="function">
    <text evidence="5">Involved in rRNA-processing and ribosome biogenesis.</text>
</comment>
<evidence type="ECO:0000256" key="6">
    <source>
        <dbReference type="ARBA" id="ARBA00038503"/>
    </source>
</evidence>
<feature type="compositionally biased region" description="Acidic residues" evidence="8">
    <location>
        <begin position="266"/>
        <end position="275"/>
    </location>
</feature>
<evidence type="ECO:0000256" key="8">
    <source>
        <dbReference type="SAM" id="MobiDB-lite"/>
    </source>
</evidence>
<dbReference type="InterPro" id="IPR057776">
    <property type="entry name" value="UTP23_sensor"/>
</dbReference>
<feature type="region of interest" description="Disordered" evidence="8">
    <location>
        <begin position="183"/>
        <end position="275"/>
    </location>
</feature>
<evidence type="ECO:0000313" key="11">
    <source>
        <dbReference type="Proteomes" id="UP000094801"/>
    </source>
</evidence>
<keyword evidence="3" id="KW-0698">rRNA processing</keyword>
<organism evidence="10 11">
    <name type="scientific">[Candida] arabinofermentans NRRL YB-2248</name>
    <dbReference type="NCBI Taxonomy" id="983967"/>
    <lineage>
        <taxon>Eukaryota</taxon>
        <taxon>Fungi</taxon>
        <taxon>Dikarya</taxon>
        <taxon>Ascomycota</taxon>
        <taxon>Saccharomycotina</taxon>
        <taxon>Pichiomycetes</taxon>
        <taxon>Pichiales</taxon>
        <taxon>Pichiaceae</taxon>
        <taxon>Ogataea</taxon>
        <taxon>Ogataea/Candida clade</taxon>
    </lineage>
</organism>
<dbReference type="STRING" id="983967.A0A1E4T1A5"/>
<keyword evidence="11" id="KW-1185">Reference proteome</keyword>
<accession>A0A1E4T1A5</accession>
<name>A0A1E4T1A5_9ASCO</name>
<evidence type="ECO:0000256" key="2">
    <source>
        <dbReference type="ARBA" id="ARBA00022517"/>
    </source>
</evidence>
<proteinExistence type="inferred from homology"/>
<dbReference type="InterPro" id="IPR029060">
    <property type="entry name" value="PIN-like_dom_sf"/>
</dbReference>